<proteinExistence type="predicted"/>
<dbReference type="InterPro" id="IPR001343">
    <property type="entry name" value="Hemolysn_Ca-bd"/>
</dbReference>
<dbReference type="RefSeq" id="WP_391935870.1">
    <property type="nucleotide sequence ID" value="NZ_JBIBSM010000012.1"/>
</dbReference>
<dbReference type="InterPro" id="IPR001434">
    <property type="entry name" value="OmcB-like_DUF11"/>
</dbReference>
<keyword evidence="4" id="KW-0800">Toxin</keyword>
<evidence type="ECO:0000313" key="11">
    <source>
        <dbReference type="EMBL" id="MFF8278782.1"/>
    </source>
</evidence>
<dbReference type="InterPro" id="IPR013431">
    <property type="entry name" value="Delta_60_rpt"/>
</dbReference>
<dbReference type="PROSITE" id="PS51318">
    <property type="entry name" value="TAT"/>
    <property type="match status" value="1"/>
</dbReference>
<dbReference type="PRINTS" id="PR01488">
    <property type="entry name" value="RTXTOXINA"/>
</dbReference>
<evidence type="ECO:0000256" key="7">
    <source>
        <dbReference type="ARBA" id="ARBA00023136"/>
    </source>
</evidence>
<keyword evidence="5" id="KW-0677">Repeat</keyword>
<evidence type="ECO:0000256" key="9">
    <source>
        <dbReference type="SAM" id="SignalP"/>
    </source>
</evidence>
<dbReference type="Proteomes" id="UP001603013">
    <property type="component" value="Unassembled WGS sequence"/>
</dbReference>
<dbReference type="Gene3D" id="2.60.40.10">
    <property type="entry name" value="Immunoglobulins"/>
    <property type="match status" value="1"/>
</dbReference>
<keyword evidence="7" id="KW-0472">Membrane</keyword>
<comment type="caution">
    <text evidence="11">The sequence shown here is derived from an EMBL/GenBank/DDBJ whole genome shotgun (WGS) entry which is preliminary data.</text>
</comment>
<feature type="region of interest" description="Disordered" evidence="8">
    <location>
        <begin position="635"/>
        <end position="661"/>
    </location>
</feature>
<dbReference type="PRINTS" id="PR00313">
    <property type="entry name" value="CABNDNGRPT"/>
</dbReference>
<dbReference type="PANTHER" id="PTHR38340">
    <property type="entry name" value="S-LAYER PROTEIN"/>
    <property type="match status" value="1"/>
</dbReference>
<dbReference type="Pfam" id="PF00353">
    <property type="entry name" value="HemolysinCabind"/>
    <property type="match status" value="2"/>
</dbReference>
<accession>A0ABW6YG19</accession>
<dbReference type="Pfam" id="PF01345">
    <property type="entry name" value="DUF11"/>
    <property type="match status" value="1"/>
</dbReference>
<dbReference type="PANTHER" id="PTHR38340:SF1">
    <property type="entry name" value="S-LAYER PROTEIN"/>
    <property type="match status" value="1"/>
</dbReference>
<evidence type="ECO:0000256" key="8">
    <source>
        <dbReference type="SAM" id="MobiDB-lite"/>
    </source>
</evidence>
<evidence type="ECO:0000259" key="10">
    <source>
        <dbReference type="Pfam" id="PF01345"/>
    </source>
</evidence>
<dbReference type="Gene3D" id="2.80.10.50">
    <property type="match status" value="3"/>
</dbReference>
<feature type="domain" description="DUF11" evidence="10">
    <location>
        <begin position="431"/>
        <end position="545"/>
    </location>
</feature>
<dbReference type="InterPro" id="IPR003995">
    <property type="entry name" value="RTX_toxin_determinant-A"/>
</dbReference>
<keyword evidence="12" id="KW-1185">Reference proteome</keyword>
<feature type="signal peptide" evidence="9">
    <location>
        <begin position="1"/>
        <end position="36"/>
    </location>
</feature>
<name>A0ABW6YG19_9ACTN</name>
<gene>
    <name evidence="11" type="ORF">ACF05T_22110</name>
</gene>
<keyword evidence="6" id="KW-0843">Virulence</keyword>
<evidence type="ECO:0000256" key="4">
    <source>
        <dbReference type="ARBA" id="ARBA00022656"/>
    </source>
</evidence>
<evidence type="ECO:0000256" key="2">
    <source>
        <dbReference type="ARBA" id="ARBA00004613"/>
    </source>
</evidence>
<dbReference type="SUPFAM" id="SSF75011">
    <property type="entry name" value="3-carboxy-cis,cis-mucoante lactonizing enzyme"/>
    <property type="match status" value="1"/>
</dbReference>
<dbReference type="SUPFAM" id="SSF63829">
    <property type="entry name" value="Calcium-dependent phosphotriesterase"/>
    <property type="match status" value="1"/>
</dbReference>
<evidence type="ECO:0000256" key="1">
    <source>
        <dbReference type="ARBA" id="ARBA00004370"/>
    </source>
</evidence>
<dbReference type="InterPro" id="IPR011049">
    <property type="entry name" value="Serralysin-like_metalloprot_C"/>
</dbReference>
<protein>
    <submittedName>
        <fullName evidence="11">Calcium-binding protein</fullName>
    </submittedName>
</protein>
<reference evidence="11 12" key="1">
    <citation type="submission" date="2024-10" db="EMBL/GenBank/DDBJ databases">
        <title>The Natural Products Discovery Center: Release of the First 8490 Sequenced Strains for Exploring Actinobacteria Biosynthetic Diversity.</title>
        <authorList>
            <person name="Kalkreuter E."/>
            <person name="Kautsar S.A."/>
            <person name="Yang D."/>
            <person name="Bader C.D."/>
            <person name="Teijaro C.N."/>
            <person name="Fluegel L."/>
            <person name="Davis C.M."/>
            <person name="Simpson J.R."/>
            <person name="Lauterbach L."/>
            <person name="Steele A.D."/>
            <person name="Gui C."/>
            <person name="Meng S."/>
            <person name="Li G."/>
            <person name="Viehrig K."/>
            <person name="Ye F."/>
            <person name="Su P."/>
            <person name="Kiefer A.F."/>
            <person name="Nichols A."/>
            <person name="Cepeda A.J."/>
            <person name="Yan W."/>
            <person name="Fan B."/>
            <person name="Jiang Y."/>
            <person name="Adhikari A."/>
            <person name="Zheng C.-J."/>
            <person name="Schuster L."/>
            <person name="Cowan T.M."/>
            <person name="Smanski M.J."/>
            <person name="Chevrette M.G."/>
            <person name="De Carvalho L.P.S."/>
            <person name="Shen B."/>
        </authorList>
    </citation>
    <scope>NUCLEOTIDE SEQUENCE [LARGE SCALE GENOMIC DNA]</scope>
    <source>
        <strain evidence="11 12">NPDC015755</strain>
    </source>
</reference>
<dbReference type="Pfam" id="PF17164">
    <property type="entry name" value="DUF5122"/>
    <property type="match status" value="7"/>
</dbReference>
<dbReference type="InterPro" id="IPR006311">
    <property type="entry name" value="TAT_signal"/>
</dbReference>
<dbReference type="InterPro" id="IPR013783">
    <property type="entry name" value="Ig-like_fold"/>
</dbReference>
<dbReference type="EMBL" id="JBIBSM010000012">
    <property type="protein sequence ID" value="MFF8278782.1"/>
    <property type="molecule type" value="Genomic_DNA"/>
</dbReference>
<feature type="chain" id="PRO_5045262456" evidence="9">
    <location>
        <begin position="37"/>
        <end position="661"/>
    </location>
</feature>
<organism evidence="11 12">
    <name type="scientific">Streptomyces lateritius</name>
    <dbReference type="NCBI Taxonomy" id="67313"/>
    <lineage>
        <taxon>Bacteria</taxon>
        <taxon>Bacillati</taxon>
        <taxon>Actinomycetota</taxon>
        <taxon>Actinomycetes</taxon>
        <taxon>Kitasatosporales</taxon>
        <taxon>Streptomycetaceae</taxon>
        <taxon>Streptomyces</taxon>
    </lineage>
</organism>
<dbReference type="SUPFAM" id="SSF51120">
    <property type="entry name" value="beta-Roll"/>
    <property type="match status" value="1"/>
</dbReference>
<evidence type="ECO:0000256" key="5">
    <source>
        <dbReference type="ARBA" id="ARBA00022737"/>
    </source>
</evidence>
<keyword evidence="3" id="KW-0964">Secreted</keyword>
<dbReference type="InterPro" id="IPR050557">
    <property type="entry name" value="RTX_toxin/Mannuronan_C5-epim"/>
</dbReference>
<dbReference type="NCBIfam" id="TIGR02608">
    <property type="entry name" value="delta_60_rpt"/>
    <property type="match status" value="7"/>
</dbReference>
<evidence type="ECO:0000256" key="3">
    <source>
        <dbReference type="ARBA" id="ARBA00022525"/>
    </source>
</evidence>
<dbReference type="NCBIfam" id="TIGR01451">
    <property type="entry name" value="B_ant_repeat"/>
    <property type="match status" value="1"/>
</dbReference>
<evidence type="ECO:0000256" key="6">
    <source>
        <dbReference type="ARBA" id="ARBA00023026"/>
    </source>
</evidence>
<sequence length="661" mass="64897">MSPFSAVPRPVPPRRAALAAAAATALVVALPGQAAAAPGDLDPAFGDAGRLVSDLGGYEQATAVAVQPDGRIVAVGGIDRNGGDFALARYLPDGSPDPAFGDGGRVFTDIDGGGDTANGVALQPDGAIVVVGTSESTSLGGFYLTVARYLPDGTPDLGFGGTGHVVTDFGTGGADDGTSVAIQQDGLIVVAGQSAGDFALARYRPDGILDTTFGTGGRVTTDFAGGADAARSVAVRTDGRIVAAGHHGAGPAYDFAVARYNPDGGLDTTFSGDGRATVDFGAVDMGHAVAVHTDGRVVVAGGSGNDFAVARLLADGSPDPAFSGDGRTTTDFDGGSELARAVVIQPDGRIVAAGRRGGDFALARYQTDGSLDTGFSGDGRTVTDFAGGFEEAYGVALQGDGRIVAAGYRDGDFALARYEGGGGAPLPTGVDLRVTKTGPPSAVLGTRLTYTITVTNTGTSASATGVTLTDAHTGPGTLVSAAPGQGSCSVASGTAGCALGTIAPGAAVTVSVVVEPTAVGTLRDTATVSAAQSDPVTSNNTATATTTVTNSRGCTVVGTSGDDRLYGTAGDDVVCGLGGNDTITPANGNDTVYGGHGDDTIDGGNNNDRLFGEAGSDTLFGAYGNDTLNTVDGVAGNDGAHGGPGTDSCSTDTGDSRSGCP</sequence>
<keyword evidence="9" id="KW-0732">Signal</keyword>
<dbReference type="InterPro" id="IPR047589">
    <property type="entry name" value="DUF11_rpt"/>
</dbReference>
<evidence type="ECO:0000313" key="12">
    <source>
        <dbReference type="Proteomes" id="UP001603013"/>
    </source>
</evidence>
<dbReference type="Gene3D" id="2.150.10.10">
    <property type="entry name" value="Serralysin-like metalloprotease, C-terminal"/>
    <property type="match status" value="1"/>
</dbReference>
<comment type="subcellular location">
    <subcellularLocation>
        <location evidence="1">Membrane</location>
    </subcellularLocation>
    <subcellularLocation>
        <location evidence="2">Secreted</location>
    </subcellularLocation>
</comment>